<keyword evidence="1" id="KW-0812">Transmembrane</keyword>
<protein>
    <submittedName>
        <fullName evidence="2">Uncharacterized protein</fullName>
    </submittedName>
</protein>
<keyword evidence="1" id="KW-1133">Transmembrane helix</keyword>
<dbReference type="OrthoDB" id="3786985at2"/>
<feature type="transmembrane region" description="Helical" evidence="1">
    <location>
        <begin position="52"/>
        <end position="74"/>
    </location>
</feature>
<dbReference type="AlphaFoldDB" id="A0A1G6HCE9"/>
<evidence type="ECO:0000313" key="2">
    <source>
        <dbReference type="EMBL" id="SDB91824.1"/>
    </source>
</evidence>
<evidence type="ECO:0000313" key="3">
    <source>
        <dbReference type="Proteomes" id="UP000199086"/>
    </source>
</evidence>
<proteinExistence type="predicted"/>
<dbReference type="EMBL" id="FMYF01000008">
    <property type="protein sequence ID" value="SDB91824.1"/>
    <property type="molecule type" value="Genomic_DNA"/>
</dbReference>
<gene>
    <name evidence="2" type="ORF">GA0111570_108122</name>
</gene>
<dbReference type="Proteomes" id="UP000199086">
    <property type="component" value="Unassembled WGS sequence"/>
</dbReference>
<keyword evidence="3" id="KW-1185">Reference proteome</keyword>
<dbReference type="RefSeq" id="WP_092611754.1">
    <property type="nucleotide sequence ID" value="NZ_FMYF01000008.1"/>
</dbReference>
<feature type="transmembrane region" description="Helical" evidence="1">
    <location>
        <begin position="12"/>
        <end position="37"/>
    </location>
</feature>
<evidence type="ECO:0000256" key="1">
    <source>
        <dbReference type="SAM" id="Phobius"/>
    </source>
</evidence>
<keyword evidence="1" id="KW-0472">Membrane</keyword>
<sequence>MEHRRGVPHRYGIVLGLQLFNAISAIGGGIALMIGLIDQPVWVTHTAFPDLYLPGVILFAIVGGSALVAALAMAKRVVGRELASILAGVVMLAWIIGEIASIRGLHVLQAVYLVTGAVAIWLTPGGDGSGQRRVDPGA</sequence>
<accession>A0A1G6HCE9</accession>
<name>A0A1G6HCE9_9ACTN</name>
<feature type="transmembrane region" description="Helical" evidence="1">
    <location>
        <begin position="81"/>
        <end position="100"/>
    </location>
</feature>
<organism evidence="2 3">
    <name type="scientific">Raineyella antarctica</name>
    <dbReference type="NCBI Taxonomy" id="1577474"/>
    <lineage>
        <taxon>Bacteria</taxon>
        <taxon>Bacillati</taxon>
        <taxon>Actinomycetota</taxon>
        <taxon>Actinomycetes</taxon>
        <taxon>Propionibacteriales</taxon>
        <taxon>Propionibacteriaceae</taxon>
        <taxon>Raineyella</taxon>
    </lineage>
</organism>
<reference evidence="2 3" key="1">
    <citation type="submission" date="2016-06" db="EMBL/GenBank/DDBJ databases">
        <authorList>
            <person name="Olsen C.W."/>
            <person name="Carey S."/>
            <person name="Hinshaw L."/>
            <person name="Karasin A.I."/>
        </authorList>
    </citation>
    <scope>NUCLEOTIDE SEQUENCE [LARGE SCALE GENOMIC DNA]</scope>
    <source>
        <strain evidence="2 3">LZ-22</strain>
    </source>
</reference>